<dbReference type="InterPro" id="IPR013083">
    <property type="entry name" value="Znf_RING/FYVE/PHD"/>
</dbReference>
<keyword evidence="2" id="KW-0862">Zinc</keyword>
<name>A0A1B0A2T7_GLOPL</name>
<dbReference type="GO" id="GO:0061630">
    <property type="term" value="F:ubiquitin protein ligase activity"/>
    <property type="evidence" value="ECO:0007669"/>
    <property type="project" value="TreeGrafter"/>
</dbReference>
<dbReference type="SUPFAM" id="SSF57850">
    <property type="entry name" value="RING/U-box"/>
    <property type="match status" value="1"/>
</dbReference>
<dbReference type="VEuPathDB" id="VectorBase:GPAI032716"/>
<keyword evidence="1 3" id="KW-0479">Metal-binding</keyword>
<dbReference type="PANTHER" id="PTHR46569:SF1">
    <property type="entry name" value="E3 UBIQUITIN-PROTEIN LIGASE RFWD3-RELATED"/>
    <property type="match status" value="1"/>
</dbReference>
<evidence type="ECO:0000256" key="1">
    <source>
        <dbReference type="ARBA" id="ARBA00022771"/>
    </source>
</evidence>
<dbReference type="PROSITE" id="PS50089">
    <property type="entry name" value="ZF_RING_2"/>
    <property type="match status" value="1"/>
</dbReference>
<feature type="domain" description="RING-type" evidence="5">
    <location>
        <begin position="9"/>
        <end position="50"/>
    </location>
</feature>
<dbReference type="Pfam" id="PF13639">
    <property type="entry name" value="zf-RING_2"/>
    <property type="match status" value="1"/>
</dbReference>
<dbReference type="EnsemblMetazoa" id="GPAI032716-RA">
    <property type="protein sequence ID" value="GPAI032716-PA"/>
    <property type="gene ID" value="GPAI032716"/>
</dbReference>
<keyword evidence="1 3" id="KW-0863">Zinc-finger</keyword>
<dbReference type="PANTHER" id="PTHR46569">
    <property type="entry name" value="E3 UBIQUITIN-PROTEIN LIGASE TRAIP"/>
    <property type="match status" value="1"/>
</dbReference>
<dbReference type="InterPro" id="IPR052639">
    <property type="entry name" value="TRAIP_ubiq-protein_ligase"/>
</dbReference>
<dbReference type="Proteomes" id="UP000092445">
    <property type="component" value="Unassembled WGS sequence"/>
</dbReference>
<evidence type="ECO:0000256" key="2">
    <source>
        <dbReference type="ARBA" id="ARBA00022833"/>
    </source>
</evidence>
<evidence type="ECO:0000259" key="5">
    <source>
        <dbReference type="PROSITE" id="PS50089"/>
    </source>
</evidence>
<dbReference type="SMART" id="SM00184">
    <property type="entry name" value="RING"/>
    <property type="match status" value="1"/>
</dbReference>
<dbReference type="GO" id="GO:0008270">
    <property type="term" value="F:zinc ion binding"/>
    <property type="evidence" value="ECO:0007669"/>
    <property type="project" value="UniProtKB-KW"/>
</dbReference>
<feature type="coiled-coil region" evidence="4">
    <location>
        <begin position="75"/>
        <end position="123"/>
    </location>
</feature>
<keyword evidence="4" id="KW-0175">Coiled coil</keyword>
<protein>
    <submittedName>
        <fullName evidence="6">RING-type domain-containing protein</fullName>
    </submittedName>
</protein>
<dbReference type="AlphaFoldDB" id="A0A1B0A2T7"/>
<evidence type="ECO:0000313" key="7">
    <source>
        <dbReference type="Proteomes" id="UP000092445"/>
    </source>
</evidence>
<dbReference type="GO" id="GO:0005634">
    <property type="term" value="C:nucleus"/>
    <property type="evidence" value="ECO:0007669"/>
    <property type="project" value="TreeGrafter"/>
</dbReference>
<accession>A0A1B0A2T7</accession>
<proteinExistence type="predicted"/>
<dbReference type="GO" id="GO:0031297">
    <property type="term" value="P:replication fork processing"/>
    <property type="evidence" value="ECO:0007669"/>
    <property type="project" value="TreeGrafter"/>
</dbReference>
<evidence type="ECO:0000256" key="4">
    <source>
        <dbReference type="SAM" id="Coils"/>
    </source>
</evidence>
<reference evidence="7" key="1">
    <citation type="submission" date="2014-03" db="EMBL/GenBank/DDBJ databases">
        <authorList>
            <person name="Aksoy S."/>
            <person name="Warren W."/>
            <person name="Wilson R.K."/>
        </authorList>
    </citation>
    <scope>NUCLEOTIDE SEQUENCE [LARGE SCALE GENOMIC DNA]</scope>
    <source>
        <strain evidence="7">IAEA</strain>
    </source>
</reference>
<dbReference type="InterPro" id="IPR001841">
    <property type="entry name" value="Znf_RING"/>
</dbReference>
<sequence length="244" mass="28222">MKLPTGVCCSICMENFDSNNNVCSTSCGHVFHNNCLLQWKENSSLCPNCRESSLENVQKIYLTFDHNTKEGVTLINELYGKVETFEIKIKDLQEQYVLSETTVRNLQKVNDDLSSKIATLKSSMANFDKQMVIQKSDGNHHYSNSLYVHNYFRGILFLKQEDVINNLVIGLAKRMNFALCPDDIVQADFLMDDLFIKFKTASIKNNFKRAFRPYQNRMKIRDIWFAIDSDLTKEPKLELGYIVI</sequence>
<evidence type="ECO:0000313" key="6">
    <source>
        <dbReference type="EnsemblMetazoa" id="GPAI032716-PA"/>
    </source>
</evidence>
<keyword evidence="7" id="KW-1185">Reference proteome</keyword>
<dbReference type="GO" id="GO:0016567">
    <property type="term" value="P:protein ubiquitination"/>
    <property type="evidence" value="ECO:0007669"/>
    <property type="project" value="TreeGrafter"/>
</dbReference>
<organism evidence="6 7">
    <name type="scientific">Glossina pallidipes</name>
    <name type="common">Tsetse fly</name>
    <dbReference type="NCBI Taxonomy" id="7398"/>
    <lineage>
        <taxon>Eukaryota</taxon>
        <taxon>Metazoa</taxon>
        <taxon>Ecdysozoa</taxon>
        <taxon>Arthropoda</taxon>
        <taxon>Hexapoda</taxon>
        <taxon>Insecta</taxon>
        <taxon>Pterygota</taxon>
        <taxon>Neoptera</taxon>
        <taxon>Endopterygota</taxon>
        <taxon>Diptera</taxon>
        <taxon>Brachycera</taxon>
        <taxon>Muscomorpha</taxon>
        <taxon>Hippoboscoidea</taxon>
        <taxon>Glossinidae</taxon>
        <taxon>Glossina</taxon>
    </lineage>
</organism>
<dbReference type="Gene3D" id="3.30.40.10">
    <property type="entry name" value="Zinc/RING finger domain, C3HC4 (zinc finger)"/>
    <property type="match status" value="1"/>
</dbReference>
<dbReference type="GO" id="GO:0090734">
    <property type="term" value="C:site of DNA damage"/>
    <property type="evidence" value="ECO:0007669"/>
    <property type="project" value="TreeGrafter"/>
</dbReference>
<evidence type="ECO:0000256" key="3">
    <source>
        <dbReference type="PROSITE-ProRule" id="PRU00175"/>
    </source>
</evidence>
<reference evidence="6" key="2">
    <citation type="submission" date="2020-05" db="UniProtKB">
        <authorList>
            <consortium name="EnsemblMetazoa"/>
        </authorList>
    </citation>
    <scope>IDENTIFICATION</scope>
    <source>
        <strain evidence="6">IAEA</strain>
    </source>
</reference>